<gene>
    <name evidence="1" type="ORF">HMPREF0765_3073</name>
</gene>
<comment type="caution">
    <text evidence="1">The sequence shown here is derived from an EMBL/GenBank/DDBJ whole genome shotgun (WGS) entry which is preliminary data.</text>
</comment>
<dbReference type="EMBL" id="ACHB01000070">
    <property type="protein sequence ID" value="EEI91353.1"/>
    <property type="molecule type" value="Genomic_DNA"/>
</dbReference>
<reference evidence="1 2" key="1">
    <citation type="submission" date="2009-01" db="EMBL/GenBank/DDBJ databases">
        <authorList>
            <person name="Qin X."/>
            <person name="Bachman B."/>
            <person name="Battles P."/>
            <person name="Bell A."/>
            <person name="Bess C."/>
            <person name="Bickham C."/>
            <person name="Chaboub L."/>
            <person name="Chen D."/>
            <person name="Coyle M."/>
            <person name="Deiros D.R."/>
            <person name="Dinh H."/>
            <person name="Forbes L."/>
            <person name="Fowler G."/>
            <person name="Francisco L."/>
            <person name="Fu Q."/>
            <person name="Gubbala S."/>
            <person name="Hale W."/>
            <person name="Han Y."/>
            <person name="Hemphill L."/>
            <person name="Highlander S.K."/>
            <person name="Hirani K."/>
            <person name="Hogues M."/>
            <person name="Jackson L."/>
            <person name="Jakkamsetti A."/>
            <person name="Javaid M."/>
            <person name="Jiang H."/>
            <person name="Korchina V."/>
            <person name="Kovar C."/>
            <person name="Lara F."/>
            <person name="Lee S."/>
            <person name="Mata R."/>
            <person name="Mathew T."/>
            <person name="Moen C."/>
            <person name="Morales K."/>
            <person name="Munidasa M."/>
            <person name="Nazareth L."/>
            <person name="Ngo R."/>
            <person name="Nguyen L."/>
            <person name="Okwuonu G."/>
            <person name="Ongeri F."/>
            <person name="Patil S."/>
            <person name="Petrosino J."/>
            <person name="Pham C."/>
            <person name="Pham P."/>
            <person name="Pu L.-L."/>
            <person name="Puazo M."/>
            <person name="Raj R."/>
            <person name="Reid J."/>
            <person name="Rouhana J."/>
            <person name="Saada N."/>
            <person name="Shang Y."/>
            <person name="Simmons D."/>
            <person name="Thornton R."/>
            <person name="Warren J."/>
            <person name="Weissenberger G."/>
            <person name="Zhang J."/>
            <person name="Zhang L."/>
            <person name="Zhou C."/>
            <person name="Zhu D."/>
            <person name="Muzny D."/>
            <person name="Worley K."/>
            <person name="Gibbs R."/>
        </authorList>
    </citation>
    <scope>NUCLEOTIDE SEQUENCE [LARGE SCALE GENOMIC DNA]</scope>
    <source>
        <strain evidence="1 2">ATCC 33300</strain>
    </source>
</reference>
<organism evidence="1 2">
    <name type="scientific">Sphingobacterium spiritivorum ATCC 33300</name>
    <dbReference type="NCBI Taxonomy" id="525372"/>
    <lineage>
        <taxon>Bacteria</taxon>
        <taxon>Pseudomonadati</taxon>
        <taxon>Bacteroidota</taxon>
        <taxon>Sphingobacteriia</taxon>
        <taxon>Sphingobacteriales</taxon>
        <taxon>Sphingobacteriaceae</taxon>
        <taxon>Sphingobacterium</taxon>
    </lineage>
</organism>
<dbReference type="HOGENOM" id="CLU_2720307_0_0_10"/>
<dbReference type="Proteomes" id="UP000006241">
    <property type="component" value="Unassembled WGS sequence"/>
</dbReference>
<name>C2G0H3_SPHSI</name>
<accession>C2G0H3</accession>
<evidence type="ECO:0000313" key="1">
    <source>
        <dbReference type="EMBL" id="EEI91353.1"/>
    </source>
</evidence>
<proteinExistence type="predicted"/>
<dbReference type="AlphaFoldDB" id="C2G0H3"/>
<protein>
    <submittedName>
        <fullName evidence="1">Uncharacterized protein</fullName>
    </submittedName>
</protein>
<sequence length="72" mass="8366">MPWYVEAENVTPDFGSRWFSTNLYICAILREYLDKFPNELITSVGDKTLGRLNFGKDKLKLALGFARFVMEK</sequence>
<evidence type="ECO:0000313" key="2">
    <source>
        <dbReference type="Proteomes" id="UP000006241"/>
    </source>
</evidence>